<protein>
    <submittedName>
        <fullName evidence="2">Uncharacterized protein</fullName>
    </submittedName>
</protein>
<name>G9YMC6_FLAPL</name>
<reference evidence="2 3" key="1">
    <citation type="submission" date="2011-08" db="EMBL/GenBank/DDBJ databases">
        <authorList>
            <person name="Weinstock G."/>
            <person name="Sodergren E."/>
            <person name="Clifton S."/>
            <person name="Fulton L."/>
            <person name="Fulton B."/>
            <person name="Courtney L."/>
            <person name="Fronick C."/>
            <person name="Harrison M."/>
            <person name="Strong C."/>
            <person name="Farmer C."/>
            <person name="Delahaunty K."/>
            <person name="Markovic C."/>
            <person name="Hall O."/>
            <person name="Minx P."/>
            <person name="Tomlinson C."/>
            <person name="Mitreva M."/>
            <person name="Hou S."/>
            <person name="Chen J."/>
            <person name="Wollam A."/>
            <person name="Pepin K.H."/>
            <person name="Johnson M."/>
            <person name="Bhonagiri V."/>
            <person name="Zhang X."/>
            <person name="Suruliraj S."/>
            <person name="Warren W."/>
            <person name="Chinwalla A."/>
            <person name="Mardis E.R."/>
            <person name="Wilson R.K."/>
        </authorList>
    </citation>
    <scope>NUCLEOTIDE SEQUENCE [LARGE SCALE GENOMIC DNA]</scope>
    <source>
        <strain evidence="2 3">ATCC 29863</strain>
    </source>
</reference>
<dbReference type="Proteomes" id="UP000004459">
    <property type="component" value="Unassembled WGS sequence"/>
</dbReference>
<evidence type="ECO:0000313" key="2">
    <source>
        <dbReference type="EMBL" id="EHM54268.1"/>
    </source>
</evidence>
<organism evidence="2 3">
    <name type="scientific">Flavonifractor plautii ATCC 29863</name>
    <dbReference type="NCBI Taxonomy" id="411475"/>
    <lineage>
        <taxon>Bacteria</taxon>
        <taxon>Bacillati</taxon>
        <taxon>Bacillota</taxon>
        <taxon>Clostridia</taxon>
        <taxon>Eubacteriales</taxon>
        <taxon>Oscillospiraceae</taxon>
        <taxon>Flavonifractor</taxon>
    </lineage>
</organism>
<dbReference type="EMBL" id="AGCK01000043">
    <property type="protein sequence ID" value="EHM54268.1"/>
    <property type="molecule type" value="Genomic_DNA"/>
</dbReference>
<evidence type="ECO:0000256" key="1">
    <source>
        <dbReference type="SAM" id="Phobius"/>
    </source>
</evidence>
<keyword evidence="1" id="KW-0812">Transmembrane</keyword>
<dbReference type="HOGENOM" id="CLU_122392_0_0_9"/>
<accession>G9YMC6</accession>
<dbReference type="AlphaFoldDB" id="G9YMC6"/>
<comment type="caution">
    <text evidence="2">The sequence shown here is derived from an EMBL/GenBank/DDBJ whole genome shotgun (WGS) entry which is preliminary data.</text>
</comment>
<keyword evidence="1" id="KW-0472">Membrane</keyword>
<feature type="non-terminal residue" evidence="2">
    <location>
        <position position="181"/>
    </location>
</feature>
<proteinExistence type="predicted"/>
<sequence length="181" mass="19337">MRNHTETGAGRVALVGVLAALSLIALYLSAVSPTARMGIVAIAGLFPAGAVVSAGLKAGFFCYGAAGLLGLLLVPDKANALLYLLFFGLWPMLKSLLERIPARPLEWLCKLAVFNAVLTLFWFGLHSLFLPFLPETLQAPWMVYAAGNAAFVIYDVGFSKLISFYVARVDSVGLSNILDGE</sequence>
<keyword evidence="1" id="KW-1133">Transmembrane helix</keyword>
<dbReference type="STRING" id="292800.A4U99_09150"/>
<evidence type="ECO:0000313" key="3">
    <source>
        <dbReference type="Proteomes" id="UP000004459"/>
    </source>
</evidence>
<dbReference type="RefSeq" id="WP_007488786.1">
    <property type="nucleotide sequence ID" value="NZ_JH417656.1"/>
</dbReference>
<feature type="transmembrane region" description="Helical" evidence="1">
    <location>
        <begin position="80"/>
        <end position="97"/>
    </location>
</feature>
<gene>
    <name evidence="2" type="ORF">HMPREF0372_00647</name>
</gene>
<feature type="transmembrane region" description="Helical" evidence="1">
    <location>
        <begin position="42"/>
        <end position="74"/>
    </location>
</feature>
<feature type="transmembrane region" description="Helical" evidence="1">
    <location>
        <begin position="12"/>
        <end position="30"/>
    </location>
</feature>
<feature type="transmembrane region" description="Helical" evidence="1">
    <location>
        <begin position="141"/>
        <end position="158"/>
    </location>
</feature>
<feature type="transmembrane region" description="Helical" evidence="1">
    <location>
        <begin position="109"/>
        <end position="129"/>
    </location>
</feature>